<name>A0A419WJI8_9EURY</name>
<organism evidence="2 3">
    <name type="scientific">Halopiger aswanensis</name>
    <dbReference type="NCBI Taxonomy" id="148449"/>
    <lineage>
        <taxon>Archaea</taxon>
        <taxon>Methanobacteriati</taxon>
        <taxon>Methanobacteriota</taxon>
        <taxon>Stenosarchaea group</taxon>
        <taxon>Halobacteria</taxon>
        <taxon>Halobacteriales</taxon>
        <taxon>Natrialbaceae</taxon>
        <taxon>Halopiger</taxon>
    </lineage>
</organism>
<evidence type="ECO:0000313" key="2">
    <source>
        <dbReference type="EMBL" id="RKD95597.1"/>
    </source>
</evidence>
<protein>
    <submittedName>
        <fullName evidence="2">Uncharacterized protein</fullName>
    </submittedName>
</protein>
<dbReference type="Pfam" id="PF24430">
    <property type="entry name" value="DUF7553"/>
    <property type="match status" value="1"/>
</dbReference>
<dbReference type="Proteomes" id="UP000283805">
    <property type="component" value="Unassembled WGS sequence"/>
</dbReference>
<sequence>MVDDETDSDRNLEPDPEREHDRRSEPDPEPGPVGEHAPDEHLKRVREYLQYATEGADGPVQTQLNSLTKGVFEEQADDLTAGDDPPKADRIEEIAEKLDGLAAEADGKTTEHILAARDHCLAFLEEGGGEGQADSE</sequence>
<reference evidence="2 3" key="1">
    <citation type="submission" date="2018-09" db="EMBL/GenBank/DDBJ databases">
        <title>Genomic Encyclopedia of Archaeal and Bacterial Type Strains, Phase II (KMG-II): from individual species to whole genera.</title>
        <authorList>
            <person name="Goeker M."/>
        </authorList>
    </citation>
    <scope>NUCLEOTIDE SEQUENCE [LARGE SCALE GENOMIC DNA]</scope>
    <source>
        <strain evidence="2 3">DSM 13151</strain>
    </source>
</reference>
<dbReference type="EMBL" id="RAPO01000002">
    <property type="protein sequence ID" value="RKD95597.1"/>
    <property type="molecule type" value="Genomic_DNA"/>
</dbReference>
<dbReference type="RefSeq" id="WP_245977553.1">
    <property type="nucleotide sequence ID" value="NZ_RAPO01000002.1"/>
</dbReference>
<evidence type="ECO:0000256" key="1">
    <source>
        <dbReference type="SAM" id="MobiDB-lite"/>
    </source>
</evidence>
<accession>A0A419WJI8</accession>
<keyword evidence="3" id="KW-1185">Reference proteome</keyword>
<feature type="compositionally biased region" description="Basic and acidic residues" evidence="1">
    <location>
        <begin position="8"/>
        <end position="26"/>
    </location>
</feature>
<evidence type="ECO:0000313" key="3">
    <source>
        <dbReference type="Proteomes" id="UP000283805"/>
    </source>
</evidence>
<dbReference type="AlphaFoldDB" id="A0A419WJI8"/>
<dbReference type="InterPro" id="IPR055975">
    <property type="entry name" value="DUF7553"/>
</dbReference>
<gene>
    <name evidence="2" type="ORF">ATJ93_2455</name>
</gene>
<feature type="region of interest" description="Disordered" evidence="1">
    <location>
        <begin position="1"/>
        <end position="42"/>
    </location>
</feature>
<comment type="caution">
    <text evidence="2">The sequence shown here is derived from an EMBL/GenBank/DDBJ whole genome shotgun (WGS) entry which is preliminary data.</text>
</comment>
<proteinExistence type="predicted"/>